<sequence length="328" mass="38041">MKKSNRRSCSNVGNKFIEKPWDEGMDWAILLDIMNAHYKYLSSEFYVKITKNTFERIFGKESILSRDILKFENEAGDLIGFSGVSNISGTSSSWRLFIAILPEYYKTQLPQQVIEASILLSRNLKIEELTTYTEGPRAAPFNQAFKNLGIDPLLYLLQMHLTDFKDDYSSIIPQGVKIRNLKEIDDYRQFISVNNNAFQPVPGFQPTTIEKMKEIQDYRKKQREIEYLFTYESDDLIGFCIIEYDPKRVIGYIQSLAVHPKYQNRGIGRYLAIEAINIFKLKNCKRIELQAVTDNKNAVTLYQSLGFRSIEKMKIICYKISTSSKNAE</sequence>
<feature type="domain" description="N-acetyltransferase" evidence="3">
    <location>
        <begin position="176"/>
        <end position="328"/>
    </location>
</feature>
<reference evidence="4 5" key="2">
    <citation type="journal article" date="2024" name="Int. J. Syst. Evol. Microbiol.">
        <title>Promethearchaeum syntrophicum gen. nov., sp. nov., an anaerobic, obligately syntrophic archaeon, the first isolate of the lineage 'Asgard' archaea, and proposal of the new archaeal phylum Promethearchaeota phyl. nov. and kingdom Promethearchaeati regn. nov.</title>
        <authorList>
            <person name="Imachi H."/>
            <person name="Nobu M.K."/>
            <person name="Kato S."/>
            <person name="Takaki Y."/>
            <person name="Miyazaki M."/>
            <person name="Miyata M."/>
            <person name="Ogawara M."/>
            <person name="Saito Y."/>
            <person name="Sakai S."/>
            <person name="Tahara Y.O."/>
            <person name="Takano Y."/>
            <person name="Tasumi E."/>
            <person name="Uematsu K."/>
            <person name="Yoshimura T."/>
            <person name="Itoh T."/>
            <person name="Ohkuma M."/>
            <person name="Takai K."/>
        </authorList>
    </citation>
    <scope>NUCLEOTIDE SEQUENCE [LARGE SCALE GENOMIC DNA]</scope>
    <source>
        <strain evidence="4 5">MK-D1</strain>
    </source>
</reference>
<keyword evidence="2 4" id="KW-0012">Acyltransferase</keyword>
<dbReference type="EMBL" id="CP042905">
    <property type="protein sequence ID" value="QEE15494.1"/>
    <property type="molecule type" value="Genomic_DNA"/>
</dbReference>
<dbReference type="GO" id="GO:0016747">
    <property type="term" value="F:acyltransferase activity, transferring groups other than amino-acyl groups"/>
    <property type="evidence" value="ECO:0007669"/>
    <property type="project" value="InterPro"/>
</dbReference>
<dbReference type="EC" id="2.3.1.-" evidence="4"/>
<dbReference type="InterPro" id="IPR000182">
    <property type="entry name" value="GNAT_dom"/>
</dbReference>
<name>A0A5B9D8R1_9ARCH</name>
<evidence type="ECO:0000313" key="4">
    <source>
        <dbReference type="EMBL" id="QEE15494.1"/>
    </source>
</evidence>
<dbReference type="Proteomes" id="UP000321408">
    <property type="component" value="Chromosome"/>
</dbReference>
<dbReference type="SUPFAM" id="SSF55729">
    <property type="entry name" value="Acyl-CoA N-acyltransferases (Nat)"/>
    <property type="match status" value="1"/>
</dbReference>
<gene>
    <name evidence="4" type="ORF">DSAG12_01320</name>
</gene>
<protein>
    <submittedName>
        <fullName evidence="4">GNAT family N-acetyltransferase</fullName>
        <ecNumber evidence="4">2.3.1.-</ecNumber>
    </submittedName>
</protein>
<dbReference type="PANTHER" id="PTHR43420">
    <property type="entry name" value="ACETYLTRANSFERASE"/>
    <property type="match status" value="1"/>
</dbReference>
<evidence type="ECO:0000259" key="3">
    <source>
        <dbReference type="PROSITE" id="PS51186"/>
    </source>
</evidence>
<accession>A0A5B9D8R1</accession>
<reference evidence="4 5" key="1">
    <citation type="journal article" date="2020" name="Nature">
        <title>Isolation of an archaeon at the prokaryote-eukaryote interface.</title>
        <authorList>
            <person name="Imachi H."/>
            <person name="Nobu M.K."/>
            <person name="Nakahara N."/>
            <person name="Morono Y."/>
            <person name="Ogawara M."/>
            <person name="Takaki Y."/>
            <person name="Takano Y."/>
            <person name="Uematsu K."/>
            <person name="Ikuta T."/>
            <person name="Ito M."/>
            <person name="Matsui Y."/>
            <person name="Miyazaki M."/>
            <person name="Murata K."/>
            <person name="Saito Y."/>
            <person name="Sakai S."/>
            <person name="Song C."/>
            <person name="Tasumi E."/>
            <person name="Yamanaka Y."/>
            <person name="Yamaguchi T."/>
            <person name="Kamagata Y."/>
            <person name="Tamaki H."/>
            <person name="Takai K."/>
        </authorList>
    </citation>
    <scope>NUCLEOTIDE SEQUENCE [LARGE SCALE GENOMIC DNA]</scope>
    <source>
        <strain evidence="4 5">MK-D1</strain>
    </source>
</reference>
<dbReference type="OrthoDB" id="43754at2157"/>
<dbReference type="InterPro" id="IPR050680">
    <property type="entry name" value="YpeA/RimI_acetyltransf"/>
</dbReference>
<keyword evidence="5" id="KW-1185">Reference proteome</keyword>
<dbReference type="Pfam" id="PF00583">
    <property type="entry name" value="Acetyltransf_1"/>
    <property type="match status" value="1"/>
</dbReference>
<dbReference type="RefSeq" id="WP_147662401.1">
    <property type="nucleotide sequence ID" value="NZ_CP042905.2"/>
</dbReference>
<dbReference type="GeneID" id="41329312"/>
<evidence type="ECO:0000256" key="2">
    <source>
        <dbReference type="ARBA" id="ARBA00023315"/>
    </source>
</evidence>
<dbReference type="KEGG" id="psyt:DSAG12_01320"/>
<dbReference type="AlphaFoldDB" id="A0A5B9D8R1"/>
<evidence type="ECO:0000313" key="5">
    <source>
        <dbReference type="Proteomes" id="UP000321408"/>
    </source>
</evidence>
<proteinExistence type="predicted"/>
<evidence type="ECO:0000256" key="1">
    <source>
        <dbReference type="ARBA" id="ARBA00022679"/>
    </source>
</evidence>
<dbReference type="Gene3D" id="3.40.630.30">
    <property type="match status" value="1"/>
</dbReference>
<organism evidence="4 5">
    <name type="scientific">Promethearchaeum syntrophicum</name>
    <dbReference type="NCBI Taxonomy" id="2594042"/>
    <lineage>
        <taxon>Archaea</taxon>
        <taxon>Promethearchaeati</taxon>
        <taxon>Promethearchaeota</taxon>
        <taxon>Promethearchaeia</taxon>
        <taxon>Promethearchaeales</taxon>
        <taxon>Promethearchaeaceae</taxon>
        <taxon>Promethearchaeum</taxon>
    </lineage>
</organism>
<keyword evidence="1 4" id="KW-0808">Transferase</keyword>
<dbReference type="PROSITE" id="PS51186">
    <property type="entry name" value="GNAT"/>
    <property type="match status" value="1"/>
</dbReference>
<dbReference type="InterPro" id="IPR016181">
    <property type="entry name" value="Acyl_CoA_acyltransferase"/>
</dbReference>
<dbReference type="CDD" id="cd04301">
    <property type="entry name" value="NAT_SF"/>
    <property type="match status" value="1"/>
</dbReference>